<organism evidence="3">
    <name type="scientific">marine sediment metagenome</name>
    <dbReference type="NCBI Taxonomy" id="412755"/>
    <lineage>
        <taxon>unclassified sequences</taxon>
        <taxon>metagenomes</taxon>
        <taxon>ecological metagenomes</taxon>
    </lineage>
</organism>
<sequence>MGIIFLILWIGPCSIGTINLLIESDNYDRGLSYLIGSAETSKLTNRLIGIGIIAFFPFIFFASLYYEQKKRGKFLFKRQSRKKDNQKEEASRKKYQKEWEKPKKERRKIFERNKMMLESGPHKKLVERFVATNRSAWPNTDKLKQLLQSKGFDFKYTELDSIIDEERRCLQ</sequence>
<comment type="caution">
    <text evidence="3">The sequence shown here is derived from an EMBL/GenBank/DDBJ whole genome shotgun (WGS) entry which is preliminary data.</text>
</comment>
<gene>
    <name evidence="3" type="ORF">S06H3_18850</name>
</gene>
<dbReference type="EMBL" id="BARV01009580">
    <property type="protein sequence ID" value="GAI02653.1"/>
    <property type="molecule type" value="Genomic_DNA"/>
</dbReference>
<name>X1K7V5_9ZZZZ</name>
<proteinExistence type="predicted"/>
<keyword evidence="2" id="KW-1133">Transmembrane helix</keyword>
<reference evidence="3" key="1">
    <citation type="journal article" date="2014" name="Front. Microbiol.">
        <title>High frequency of phylogenetically diverse reductive dehalogenase-homologous genes in deep subseafloor sedimentary metagenomes.</title>
        <authorList>
            <person name="Kawai M."/>
            <person name="Futagami T."/>
            <person name="Toyoda A."/>
            <person name="Takaki Y."/>
            <person name="Nishi S."/>
            <person name="Hori S."/>
            <person name="Arai W."/>
            <person name="Tsubouchi T."/>
            <person name="Morono Y."/>
            <person name="Uchiyama I."/>
            <person name="Ito T."/>
            <person name="Fujiyama A."/>
            <person name="Inagaki F."/>
            <person name="Takami H."/>
        </authorList>
    </citation>
    <scope>NUCLEOTIDE SEQUENCE</scope>
    <source>
        <strain evidence="3">Expedition CK06-06</strain>
    </source>
</reference>
<evidence type="ECO:0000313" key="3">
    <source>
        <dbReference type="EMBL" id="GAI02653.1"/>
    </source>
</evidence>
<accession>X1K7V5</accession>
<feature type="transmembrane region" description="Helical" evidence="2">
    <location>
        <begin position="47"/>
        <end position="66"/>
    </location>
</feature>
<dbReference type="AlphaFoldDB" id="X1K7V5"/>
<protein>
    <submittedName>
        <fullName evidence="3">Uncharacterized protein</fullName>
    </submittedName>
</protein>
<keyword evidence="2" id="KW-0812">Transmembrane</keyword>
<feature type="compositionally biased region" description="Basic and acidic residues" evidence="1">
    <location>
        <begin position="82"/>
        <end position="104"/>
    </location>
</feature>
<evidence type="ECO:0000256" key="1">
    <source>
        <dbReference type="SAM" id="MobiDB-lite"/>
    </source>
</evidence>
<keyword evidence="2" id="KW-0472">Membrane</keyword>
<feature type="region of interest" description="Disordered" evidence="1">
    <location>
        <begin position="81"/>
        <end position="104"/>
    </location>
</feature>
<evidence type="ECO:0000256" key="2">
    <source>
        <dbReference type="SAM" id="Phobius"/>
    </source>
</evidence>